<keyword evidence="2" id="KW-0472">Membrane</keyword>
<evidence type="ECO:0000256" key="1">
    <source>
        <dbReference type="SAM" id="MobiDB-lite"/>
    </source>
</evidence>
<proteinExistence type="predicted"/>
<sequence>MYIPQKRGTIDHKNTIFIIVFVIIVFVLACCALGFFLARYLRQRHFEPKYIPGQFLKRKWKQWQPGSAAYGQVPTQSAANGDQNTAYQGAGATNSEMTTNAAGVQRETSIRSIMTLPAYSPSPKPTEQVIGREGEREGMDMVVEFPETAEEEEARREDQMESLYQLRLQRRQELADREARRQERRAARARGDSTRLQELAAESRARSNRRREENSSSTSLNASTVMAENQSRERERRISTVSYASIGHVRHDGSRLRADSHESDSHPLLENAAVNPSSASLNDQPSSLRSRGQSLASSIITAETGTPDEALSLRLTSTRGSSRPVSQLEMEDTDLGTLDIPPPPEYDHLDWGDAPAYESPTRERHRGINEAGDSSPIPSRLPSIHIDVASPITVSPSTPEPNTESDSDPDTPRGPTRLPTSTVSEVGAGARVDNTPVA</sequence>
<feature type="compositionally biased region" description="Polar residues" evidence="1">
    <location>
        <begin position="392"/>
        <end position="402"/>
    </location>
</feature>
<protein>
    <submittedName>
        <fullName evidence="3">Uncharacterized protein</fullName>
    </submittedName>
</protein>
<accession>A0AAD6HTH3</accession>
<feature type="region of interest" description="Disordered" evidence="1">
    <location>
        <begin position="175"/>
        <end position="438"/>
    </location>
</feature>
<feature type="compositionally biased region" description="Basic and acidic residues" evidence="1">
    <location>
        <begin position="175"/>
        <end position="214"/>
    </location>
</feature>
<reference evidence="3" key="2">
    <citation type="submission" date="2023-01" db="EMBL/GenBank/DDBJ databases">
        <authorList>
            <person name="Petersen C."/>
        </authorList>
    </citation>
    <scope>NUCLEOTIDE SEQUENCE</scope>
    <source>
        <strain evidence="3">IBT 17514</strain>
    </source>
</reference>
<keyword evidence="4" id="KW-1185">Reference proteome</keyword>
<dbReference type="Proteomes" id="UP001215712">
    <property type="component" value="Unassembled WGS sequence"/>
</dbReference>
<evidence type="ECO:0000313" key="4">
    <source>
        <dbReference type="Proteomes" id="UP001215712"/>
    </source>
</evidence>
<evidence type="ECO:0000313" key="3">
    <source>
        <dbReference type="EMBL" id="KAJ5734506.1"/>
    </source>
</evidence>
<feature type="compositionally biased region" description="Basic and acidic residues" evidence="1">
    <location>
        <begin position="249"/>
        <end position="267"/>
    </location>
</feature>
<dbReference type="PROSITE" id="PS51257">
    <property type="entry name" value="PROKAR_LIPOPROTEIN"/>
    <property type="match status" value="1"/>
</dbReference>
<feature type="compositionally biased region" description="Polar residues" evidence="1">
    <location>
        <begin position="274"/>
        <end position="304"/>
    </location>
</feature>
<feature type="compositionally biased region" description="Low complexity" evidence="1">
    <location>
        <begin position="312"/>
        <end position="323"/>
    </location>
</feature>
<comment type="caution">
    <text evidence="3">The sequence shown here is derived from an EMBL/GenBank/DDBJ whole genome shotgun (WGS) entry which is preliminary data.</text>
</comment>
<dbReference type="EMBL" id="JAQJAN010000003">
    <property type="protein sequence ID" value="KAJ5734506.1"/>
    <property type="molecule type" value="Genomic_DNA"/>
</dbReference>
<dbReference type="AlphaFoldDB" id="A0AAD6HTH3"/>
<feature type="transmembrane region" description="Helical" evidence="2">
    <location>
        <begin position="16"/>
        <end position="41"/>
    </location>
</feature>
<reference evidence="3" key="1">
    <citation type="journal article" date="2023" name="IMA Fungus">
        <title>Comparative genomic study of the Penicillium genus elucidates a diverse pangenome and 15 lateral gene transfer events.</title>
        <authorList>
            <person name="Petersen C."/>
            <person name="Sorensen T."/>
            <person name="Nielsen M.R."/>
            <person name="Sondergaard T.E."/>
            <person name="Sorensen J.L."/>
            <person name="Fitzpatrick D.A."/>
            <person name="Frisvad J.C."/>
            <person name="Nielsen K.L."/>
        </authorList>
    </citation>
    <scope>NUCLEOTIDE SEQUENCE</scope>
    <source>
        <strain evidence="3">IBT 17514</strain>
    </source>
</reference>
<organism evidence="3 4">
    <name type="scientific">Penicillium malachiteum</name>
    <dbReference type="NCBI Taxonomy" id="1324776"/>
    <lineage>
        <taxon>Eukaryota</taxon>
        <taxon>Fungi</taxon>
        <taxon>Dikarya</taxon>
        <taxon>Ascomycota</taxon>
        <taxon>Pezizomycotina</taxon>
        <taxon>Eurotiomycetes</taxon>
        <taxon>Eurotiomycetidae</taxon>
        <taxon>Eurotiales</taxon>
        <taxon>Aspergillaceae</taxon>
        <taxon>Penicillium</taxon>
    </lineage>
</organism>
<feature type="compositionally biased region" description="Polar residues" evidence="1">
    <location>
        <begin position="218"/>
        <end position="229"/>
    </location>
</feature>
<keyword evidence="2" id="KW-0812">Transmembrane</keyword>
<keyword evidence="2" id="KW-1133">Transmembrane helix</keyword>
<name>A0AAD6HTH3_9EURO</name>
<gene>
    <name evidence="3" type="ORF">N7493_003292</name>
</gene>
<evidence type="ECO:0000256" key="2">
    <source>
        <dbReference type="SAM" id="Phobius"/>
    </source>
</evidence>